<proteinExistence type="predicted"/>
<name>A0A238VYR8_9FLAO</name>
<dbReference type="Proteomes" id="UP000198412">
    <property type="component" value="Unassembled WGS sequence"/>
</dbReference>
<evidence type="ECO:0000313" key="2">
    <source>
        <dbReference type="Proteomes" id="UP000198412"/>
    </source>
</evidence>
<accession>A0A238VYR8</accession>
<dbReference type="EMBL" id="FZNX01000001">
    <property type="protein sequence ID" value="SNR39416.1"/>
    <property type="molecule type" value="Genomic_DNA"/>
</dbReference>
<sequence length="47" mass="5454">MKKHKFFLIIFFFIINNSFSQTGVVDCSPVVKSSVLNKDMHYAVYLP</sequence>
<evidence type="ECO:0000313" key="1">
    <source>
        <dbReference type="EMBL" id="SNR39416.1"/>
    </source>
</evidence>
<keyword evidence="2" id="KW-1185">Reference proteome</keyword>
<reference evidence="2" key="1">
    <citation type="submission" date="2017-06" db="EMBL/GenBank/DDBJ databases">
        <authorList>
            <person name="Varghese N."/>
            <person name="Submissions S."/>
        </authorList>
    </citation>
    <scope>NUCLEOTIDE SEQUENCE [LARGE SCALE GENOMIC DNA]</scope>
    <source>
        <strain evidence="2">DSM 27993</strain>
    </source>
</reference>
<protein>
    <submittedName>
        <fullName evidence="1">Uncharacterized protein</fullName>
    </submittedName>
</protein>
<gene>
    <name evidence="1" type="ORF">SAMN04488111_1197</name>
</gene>
<dbReference type="AlphaFoldDB" id="A0A238VYR8"/>
<organism evidence="1 2">
    <name type="scientific">Lutibacter flavus</name>
    <dbReference type="NCBI Taxonomy" id="691689"/>
    <lineage>
        <taxon>Bacteria</taxon>
        <taxon>Pseudomonadati</taxon>
        <taxon>Bacteroidota</taxon>
        <taxon>Flavobacteriia</taxon>
        <taxon>Flavobacteriales</taxon>
        <taxon>Flavobacteriaceae</taxon>
        <taxon>Lutibacter</taxon>
    </lineage>
</organism>